<accession>A0A1U7YYK6</accession>
<evidence type="ECO:0000313" key="4">
    <source>
        <dbReference type="Proteomes" id="UP000189703"/>
    </source>
</evidence>
<dbReference type="Proteomes" id="UP000189703">
    <property type="component" value="Unplaced"/>
</dbReference>
<dbReference type="GO" id="GO:0008270">
    <property type="term" value="F:zinc ion binding"/>
    <property type="evidence" value="ECO:0007669"/>
    <property type="project" value="UniProtKB-KW"/>
</dbReference>
<keyword evidence="1" id="KW-0479">Metal-binding</keyword>
<dbReference type="GeneID" id="104588426"/>
<dbReference type="OrthoDB" id="435038at2759"/>
<dbReference type="PROSITE" id="PS51292">
    <property type="entry name" value="ZF_RING_CH"/>
    <property type="match status" value="1"/>
</dbReference>
<dbReference type="RefSeq" id="XP_010244655.1">
    <property type="nucleotide sequence ID" value="XM_010246353.2"/>
</dbReference>
<dbReference type="PANTHER" id="PTHR46158:SF11">
    <property type="entry name" value="ZINC FINGER PROTEIN"/>
    <property type="match status" value="1"/>
</dbReference>
<keyword evidence="4" id="KW-1185">Reference proteome</keyword>
<evidence type="ECO:0000256" key="2">
    <source>
        <dbReference type="ARBA" id="ARBA00022771"/>
    </source>
</evidence>
<name>A0A1U7YYK6_NELNU</name>
<dbReference type="eggNOG" id="KOG1609">
    <property type="taxonomic scope" value="Eukaryota"/>
</dbReference>
<dbReference type="STRING" id="4432.A0A1U7YYK6"/>
<protein>
    <submittedName>
        <fullName evidence="5">Uncharacterized protein LOC104588426 isoform X1</fullName>
    </submittedName>
</protein>
<dbReference type="CDD" id="cd16495">
    <property type="entry name" value="RING_CH-C4HC3_MARCH"/>
    <property type="match status" value="1"/>
</dbReference>
<dbReference type="SMART" id="SM00744">
    <property type="entry name" value="RINGv"/>
    <property type="match status" value="1"/>
</dbReference>
<dbReference type="FunCoup" id="A0A1U7YYK6">
    <property type="interactions" value="1645"/>
</dbReference>
<dbReference type="SUPFAM" id="SSF57850">
    <property type="entry name" value="RING/U-box"/>
    <property type="match status" value="1"/>
</dbReference>
<sequence length="437" mass="47859">MVVVDSTHCALGVRMQNEVASNGGEESSQKEGHQIMDPKKEEVTCSGYSGKHTDLLIQVPSIPVSFGNSCSGKGLIQSQSLPKGSSSPAGFLRGLSFKKATVPDGERRSLLNSEPKIAPEGPILVNSNAEFSWKRCTSLPVKPTSNLGPSVSTFGTTKSSGGQQSSCKGEISRSLSVPVRNVVIVRSLSFATCKEHVQENADNGEITPVHTENNDEEILEEEAVCRICLIELCEGGNTLKMECSCKGALRLTHEECALKWFCMKGNKNCDVCGQEVLNLPVTLFRVPSSAQRDNRERRNRRNSNTQSTGAWKDLVVLILISTVCYFFFLEQLLVHDMKTQAVVIAGPFSFTLSLLASIFAVILAIKEYIWTYAALEFVLIAVSLHLFYSVLHFKAVYALMLSSFCGFGIAMSLNTLYLHLFARQVQVTQTEVNSNPV</sequence>
<evidence type="ECO:0000313" key="5">
    <source>
        <dbReference type="RefSeq" id="XP_010244655.1"/>
    </source>
</evidence>
<dbReference type="OMA" id="KEYIWSY"/>
<gene>
    <name evidence="5" type="primary">LOC104588426</name>
</gene>
<proteinExistence type="predicted"/>
<dbReference type="PANTHER" id="PTHR46158">
    <property type="entry name" value="OS02G0165000 PROTEIN"/>
    <property type="match status" value="1"/>
</dbReference>
<reference evidence="5" key="1">
    <citation type="submission" date="2025-08" db="UniProtKB">
        <authorList>
            <consortium name="RefSeq"/>
        </authorList>
    </citation>
    <scope>IDENTIFICATION</scope>
</reference>
<dbReference type="Pfam" id="PF12906">
    <property type="entry name" value="RINGv"/>
    <property type="match status" value="1"/>
</dbReference>
<evidence type="ECO:0000256" key="3">
    <source>
        <dbReference type="ARBA" id="ARBA00022833"/>
    </source>
</evidence>
<dbReference type="AlphaFoldDB" id="A0A1U7YYK6"/>
<dbReference type="InterPro" id="IPR011016">
    <property type="entry name" value="Znf_RING-CH"/>
</dbReference>
<dbReference type="Gene3D" id="3.30.40.10">
    <property type="entry name" value="Zinc/RING finger domain, C3HC4 (zinc finger)"/>
    <property type="match status" value="1"/>
</dbReference>
<evidence type="ECO:0000256" key="1">
    <source>
        <dbReference type="ARBA" id="ARBA00022723"/>
    </source>
</evidence>
<dbReference type="InterPro" id="IPR013083">
    <property type="entry name" value="Znf_RING/FYVE/PHD"/>
</dbReference>
<dbReference type="KEGG" id="nnu:104588426"/>
<organism evidence="4 5">
    <name type="scientific">Nelumbo nucifera</name>
    <name type="common">Sacred lotus</name>
    <dbReference type="NCBI Taxonomy" id="4432"/>
    <lineage>
        <taxon>Eukaryota</taxon>
        <taxon>Viridiplantae</taxon>
        <taxon>Streptophyta</taxon>
        <taxon>Embryophyta</taxon>
        <taxon>Tracheophyta</taxon>
        <taxon>Spermatophyta</taxon>
        <taxon>Magnoliopsida</taxon>
        <taxon>Proteales</taxon>
        <taxon>Nelumbonaceae</taxon>
        <taxon>Nelumbo</taxon>
    </lineage>
</organism>
<keyword evidence="2" id="KW-0863">Zinc-finger</keyword>
<keyword evidence="3" id="KW-0862">Zinc</keyword>